<dbReference type="EMBL" id="MLHW01000001">
    <property type="protein sequence ID" value="OHT55008.1"/>
    <property type="molecule type" value="Genomic_DNA"/>
</dbReference>
<proteinExistence type="predicted"/>
<protein>
    <recommendedName>
        <fullName evidence="3">RiboL-PSP-HEPN domain-containing protein</fullName>
    </recommendedName>
</protein>
<dbReference type="Proteomes" id="UP000180113">
    <property type="component" value="Unassembled WGS sequence"/>
</dbReference>
<dbReference type="RefSeq" id="WP_070918142.1">
    <property type="nucleotide sequence ID" value="NZ_CP058976.1"/>
</dbReference>
<evidence type="ECO:0000313" key="1">
    <source>
        <dbReference type="EMBL" id="OHT55008.1"/>
    </source>
</evidence>
<evidence type="ECO:0008006" key="3">
    <source>
        <dbReference type="Google" id="ProtNLM"/>
    </source>
</evidence>
<reference evidence="1 2" key="1">
    <citation type="submission" date="2016-10" db="EMBL/GenBank/DDBJ databases">
        <title>Evaluation of Human, Animal and Environmental Mycobacterium chelonae Isolates by Core Genome Phylogenomic Analysis, Targeted Gene Comparison, and Anti-microbial Susceptibility Patterns: A Tale of Mistaken Identities.</title>
        <authorList>
            <person name="Fogelson S.B."/>
            <person name="Camus A.C."/>
            <person name="Lorenz W."/>
            <person name="Vasireddy R."/>
            <person name="Vasireddy S."/>
            <person name="Smith T."/>
            <person name="Brown-Elliott B.A."/>
            <person name="Wallace R.J.Jr."/>
            <person name="Hasan N.A."/>
            <person name="Reischl U."/>
            <person name="Sanchez S."/>
        </authorList>
    </citation>
    <scope>NUCLEOTIDE SEQUENCE [LARGE SCALE GENOMIC DNA]</scope>
    <source>
        <strain evidence="1 2">42895</strain>
    </source>
</reference>
<sequence>MTTFPLPYDKLNQVAKIRVEATRIAAMVDRLPAKIFKGNNSSMLRQAALDSFYVNIRLLIEFLEVRPASGDLSASKTLNGWSTSFLSSAQNQQLQNYHKDTSKHVVHFTKVRVNRITVSSTSIRQVADAVLAVWDEFAKQSQHLLVPRTADLRKVSFDY</sequence>
<gene>
    <name evidence="1" type="ORF">BKG62_02120</name>
</gene>
<name>A0AB73MHZ5_MYCCH</name>
<evidence type="ECO:0000313" key="2">
    <source>
        <dbReference type="Proteomes" id="UP000180113"/>
    </source>
</evidence>
<organism evidence="1 2">
    <name type="scientific">Mycobacteroides chelonae</name>
    <name type="common">Mycobacterium chelonae</name>
    <dbReference type="NCBI Taxonomy" id="1774"/>
    <lineage>
        <taxon>Bacteria</taxon>
        <taxon>Bacillati</taxon>
        <taxon>Actinomycetota</taxon>
        <taxon>Actinomycetes</taxon>
        <taxon>Mycobacteriales</taxon>
        <taxon>Mycobacteriaceae</taxon>
        <taxon>Mycobacteroides</taxon>
    </lineage>
</organism>
<accession>A0AB73MHZ5</accession>
<comment type="caution">
    <text evidence="1">The sequence shown here is derived from an EMBL/GenBank/DDBJ whole genome shotgun (WGS) entry which is preliminary data.</text>
</comment>
<dbReference type="AlphaFoldDB" id="A0AB73MHZ5"/>